<accession>A0ACC3TVH5</accession>
<organism evidence="1 2">
    <name type="scientific">Lipomyces orientalis</name>
    <dbReference type="NCBI Taxonomy" id="1233043"/>
    <lineage>
        <taxon>Eukaryota</taxon>
        <taxon>Fungi</taxon>
        <taxon>Dikarya</taxon>
        <taxon>Ascomycota</taxon>
        <taxon>Saccharomycotina</taxon>
        <taxon>Lipomycetes</taxon>
        <taxon>Lipomycetales</taxon>
        <taxon>Lipomycetaceae</taxon>
        <taxon>Lipomyces</taxon>
    </lineage>
</organism>
<dbReference type="Proteomes" id="UP001489719">
    <property type="component" value="Unassembled WGS sequence"/>
</dbReference>
<evidence type="ECO:0000313" key="2">
    <source>
        <dbReference type="Proteomes" id="UP001489719"/>
    </source>
</evidence>
<comment type="caution">
    <text evidence="1">The sequence shown here is derived from an EMBL/GenBank/DDBJ whole genome shotgun (WGS) entry which is preliminary data.</text>
</comment>
<name>A0ACC3TVH5_9ASCO</name>
<evidence type="ECO:0000313" key="1">
    <source>
        <dbReference type="EMBL" id="KAK9325184.1"/>
    </source>
</evidence>
<keyword evidence="2" id="KW-1185">Reference proteome</keyword>
<reference evidence="2" key="1">
    <citation type="journal article" date="2024" name="Front. Bioeng. Biotechnol.">
        <title>Genome-scale model development and genomic sequencing of the oleaginous clade Lipomyces.</title>
        <authorList>
            <person name="Czajka J.J."/>
            <person name="Han Y."/>
            <person name="Kim J."/>
            <person name="Mondo S.J."/>
            <person name="Hofstad B.A."/>
            <person name="Robles A."/>
            <person name="Haridas S."/>
            <person name="Riley R."/>
            <person name="LaButti K."/>
            <person name="Pangilinan J."/>
            <person name="Andreopoulos W."/>
            <person name="Lipzen A."/>
            <person name="Yan J."/>
            <person name="Wang M."/>
            <person name="Ng V."/>
            <person name="Grigoriev I.V."/>
            <person name="Spatafora J.W."/>
            <person name="Magnuson J.K."/>
            <person name="Baker S.E."/>
            <person name="Pomraning K.R."/>
        </authorList>
    </citation>
    <scope>NUCLEOTIDE SEQUENCE [LARGE SCALE GENOMIC DNA]</scope>
    <source>
        <strain evidence="2">CBS 10300</strain>
    </source>
</reference>
<dbReference type="EMBL" id="MU970042">
    <property type="protein sequence ID" value="KAK9325184.1"/>
    <property type="molecule type" value="Genomic_DNA"/>
</dbReference>
<protein>
    <submittedName>
        <fullName evidence="1">Uncharacterized protein</fullName>
    </submittedName>
</protein>
<proteinExistence type="predicted"/>
<gene>
    <name evidence="1" type="ORF">V1517DRAFT_314979</name>
</gene>
<sequence>MHAPIVARTALRTTLRRGATFEAASKRSFSSSQIVRSGDHGHHPEGPYHNLPFKVHGRKIPFVIPFSIFFLVPFLTPFGMAALAISRM</sequence>